<sequence>MTDIFLCGPWAFSRIRNRLGLRCGDEAVLSEGGLVAPHGAVFPVLNACSASGVAGVVTRADKEAWDRIAYLAEVLEWRIVARSIAGRDVQAILPAEGSAGTEWDVSDWAARWADIAAEAIEEILEHHARMEARELRGRLAMVYSRAAARVAARQPAPAEVRTDTGIDRVEQFKCEIPHAGFFLTRAYELRHPNFDGGMSPRVQREVFVATDAAIVLPYDPVRDRVLLVEQFRMGPYGRGDTRPWMLEPVAGRIDAGEDPAETARRECVEEAGVTLHALEHISSHYCTPGCSTEYFHLYLGLCDLPETTKGQGGLDSENEDIRTHILGFEAAMHLLESGEADNGPLVLSLLWLQRERARLRASA</sequence>
<feature type="binding site" evidence="13">
    <location>
        <position position="270"/>
    </location>
    <ligand>
        <name>Mg(2+)</name>
        <dbReference type="ChEBI" id="CHEBI:18420"/>
        <label>1</label>
    </ligand>
</feature>
<dbReference type="InterPro" id="IPR000086">
    <property type="entry name" value="NUDIX_hydrolase_dom"/>
</dbReference>
<evidence type="ECO:0000256" key="10">
    <source>
        <dbReference type="ARBA" id="ARBA00030308"/>
    </source>
</evidence>
<keyword evidence="5 13" id="KW-0479">Metal-binding</keyword>
<evidence type="ECO:0000256" key="4">
    <source>
        <dbReference type="ARBA" id="ARBA00013297"/>
    </source>
</evidence>
<reference evidence="16 17" key="1">
    <citation type="submission" date="2019-05" db="EMBL/GenBank/DDBJ databases">
        <title>Roseovarius bejariae sp. nov., a moderately halophylic bacterium isolated from a saline soil in Rambla Salada (Murcia).</title>
        <authorList>
            <person name="Castro D.J."/>
            <person name="Gomez-Altuve A."/>
            <person name="Reina J.C."/>
            <person name="Rodriguez M."/>
            <person name="Sampedro I."/>
            <person name="Llamas I."/>
            <person name="Martinez-Checa F."/>
        </authorList>
    </citation>
    <scope>NUCLEOTIDE SEQUENCE [LARGE SCALE GENOMIC DNA]</scope>
    <source>
        <strain evidence="16 17">A21</strain>
    </source>
</reference>
<evidence type="ECO:0000256" key="13">
    <source>
        <dbReference type="PIRSR" id="PIRSR604385-2"/>
    </source>
</evidence>
<organism evidence="16 17">
    <name type="scientific">Roseovarius bejariae</name>
    <dbReference type="NCBI Taxonomy" id="2576383"/>
    <lineage>
        <taxon>Bacteria</taxon>
        <taxon>Pseudomonadati</taxon>
        <taxon>Pseudomonadota</taxon>
        <taxon>Alphaproteobacteria</taxon>
        <taxon>Rhodobacterales</taxon>
        <taxon>Roseobacteraceae</taxon>
        <taxon>Roseovarius</taxon>
    </lineage>
</organism>
<dbReference type="GO" id="GO:0046872">
    <property type="term" value="F:metal ion binding"/>
    <property type="evidence" value="ECO:0007669"/>
    <property type="project" value="UniProtKB-KW"/>
</dbReference>
<evidence type="ECO:0000256" key="2">
    <source>
        <dbReference type="ARBA" id="ARBA00007482"/>
    </source>
</evidence>
<evidence type="ECO:0000256" key="5">
    <source>
        <dbReference type="ARBA" id="ARBA00022723"/>
    </source>
</evidence>
<keyword evidence="17" id="KW-1185">Reference proteome</keyword>
<evidence type="ECO:0000256" key="1">
    <source>
        <dbReference type="ARBA" id="ARBA00001946"/>
    </source>
</evidence>
<evidence type="ECO:0000256" key="11">
    <source>
        <dbReference type="ARBA" id="ARBA00033056"/>
    </source>
</evidence>
<gene>
    <name evidence="16" type="ORF">FDP25_01465</name>
</gene>
<comment type="similarity">
    <text evidence="2">Belongs to the Nudix hydrolase family. NudF subfamily.</text>
</comment>
<dbReference type="PROSITE" id="PS51462">
    <property type="entry name" value="NUDIX"/>
    <property type="match status" value="1"/>
</dbReference>
<dbReference type="GO" id="GO:0006753">
    <property type="term" value="P:nucleoside phosphate metabolic process"/>
    <property type="evidence" value="ECO:0007669"/>
    <property type="project" value="TreeGrafter"/>
</dbReference>
<dbReference type="EMBL" id="SZWE01000001">
    <property type="protein sequence ID" value="MRU14089.1"/>
    <property type="molecule type" value="Genomic_DNA"/>
</dbReference>
<dbReference type="GO" id="GO:0019144">
    <property type="term" value="F:ADP-sugar diphosphatase activity"/>
    <property type="evidence" value="ECO:0007669"/>
    <property type="project" value="TreeGrafter"/>
</dbReference>
<dbReference type="AlphaFoldDB" id="A0A844CQ60"/>
<evidence type="ECO:0000259" key="15">
    <source>
        <dbReference type="PROSITE" id="PS51462"/>
    </source>
</evidence>
<dbReference type="Pfam" id="PF00293">
    <property type="entry name" value="NUDIX"/>
    <property type="match status" value="1"/>
</dbReference>
<dbReference type="CDD" id="cd24155">
    <property type="entry name" value="NUDIX_ADPRase"/>
    <property type="match status" value="1"/>
</dbReference>
<name>A0A844CQ60_9RHOB</name>
<dbReference type="InterPro" id="IPR015797">
    <property type="entry name" value="NUDIX_hydrolase-like_dom_sf"/>
</dbReference>
<dbReference type="PANTHER" id="PTHR11839">
    <property type="entry name" value="UDP/ADP-SUGAR PYROPHOSPHATASE"/>
    <property type="match status" value="1"/>
</dbReference>
<dbReference type="GO" id="GO:0005829">
    <property type="term" value="C:cytosol"/>
    <property type="evidence" value="ECO:0007669"/>
    <property type="project" value="TreeGrafter"/>
</dbReference>
<feature type="binding site" evidence="13">
    <location>
        <position position="250"/>
    </location>
    <ligand>
        <name>Mg(2+)</name>
        <dbReference type="ChEBI" id="CHEBI:18420"/>
        <label>1</label>
    </ligand>
</feature>
<comment type="catalytic activity">
    <reaction evidence="12">
        <text>ADP-D-ribose + H2O = D-ribose 5-phosphate + AMP + 2 H(+)</text>
        <dbReference type="Rhea" id="RHEA:10412"/>
        <dbReference type="ChEBI" id="CHEBI:15377"/>
        <dbReference type="ChEBI" id="CHEBI:15378"/>
        <dbReference type="ChEBI" id="CHEBI:57967"/>
        <dbReference type="ChEBI" id="CHEBI:78346"/>
        <dbReference type="ChEBI" id="CHEBI:456215"/>
        <dbReference type="EC" id="3.6.1.13"/>
    </reaction>
</comment>
<evidence type="ECO:0000256" key="9">
    <source>
        <dbReference type="ARBA" id="ARBA00030162"/>
    </source>
</evidence>
<dbReference type="SUPFAM" id="SSF55811">
    <property type="entry name" value="Nudix"/>
    <property type="match status" value="1"/>
</dbReference>
<feature type="binding site" evidence="13">
    <location>
        <position position="319"/>
    </location>
    <ligand>
        <name>Mg(2+)</name>
        <dbReference type="ChEBI" id="CHEBI:18420"/>
        <label>1</label>
    </ligand>
</feature>
<evidence type="ECO:0000256" key="12">
    <source>
        <dbReference type="ARBA" id="ARBA00049546"/>
    </source>
</evidence>
<dbReference type="Gene3D" id="3.90.79.10">
    <property type="entry name" value="Nucleoside Triphosphate Pyrophosphohydrolase"/>
    <property type="match status" value="1"/>
</dbReference>
<feature type="short sequence motif" description="Nudix box" evidence="14">
    <location>
        <begin position="251"/>
        <end position="273"/>
    </location>
</feature>
<feature type="domain" description="Nudix hydrolase" evidence="15">
    <location>
        <begin position="208"/>
        <end position="348"/>
    </location>
</feature>
<keyword evidence="7 13" id="KW-0460">Magnesium</keyword>
<comment type="caution">
    <text evidence="16">The sequence shown here is derived from an EMBL/GenBank/DDBJ whole genome shotgun (WGS) entry which is preliminary data.</text>
</comment>
<evidence type="ECO:0000256" key="7">
    <source>
        <dbReference type="ARBA" id="ARBA00022842"/>
    </source>
</evidence>
<dbReference type="InterPro" id="IPR004385">
    <property type="entry name" value="NDP_pyrophosphatase"/>
</dbReference>
<proteinExistence type="inferred from homology"/>
<protein>
    <recommendedName>
        <fullName evidence="4">ADP-ribose pyrophosphatase</fullName>
        <ecNumber evidence="3">3.6.1.13</ecNumber>
    </recommendedName>
    <alternativeName>
        <fullName evidence="9">ADP-ribose diphosphatase</fullName>
    </alternativeName>
    <alternativeName>
        <fullName evidence="11">ADP-ribose phosphohydrolase</fullName>
    </alternativeName>
    <alternativeName>
        <fullName evidence="10">Adenosine diphosphoribose pyrophosphatase</fullName>
    </alternativeName>
</protein>
<dbReference type="PANTHER" id="PTHR11839:SF5">
    <property type="entry name" value="ADP-RIBOSE PYROPHOSPHATASE"/>
    <property type="match status" value="1"/>
</dbReference>
<evidence type="ECO:0000313" key="16">
    <source>
        <dbReference type="EMBL" id="MRU14089.1"/>
    </source>
</evidence>
<dbReference type="EC" id="3.6.1.13" evidence="3"/>
<dbReference type="OrthoDB" id="5292471at2"/>
<evidence type="ECO:0000256" key="6">
    <source>
        <dbReference type="ARBA" id="ARBA00022801"/>
    </source>
</evidence>
<comment type="function">
    <text evidence="8">Acts on ADP-mannose and ADP-glucose as well as ADP-ribose. Prevents glycogen biosynthesis. The reaction catalyzed by this enzyme is a limiting step of the gluconeogenic process.</text>
</comment>
<evidence type="ECO:0000256" key="14">
    <source>
        <dbReference type="PIRSR" id="PIRSR604385-3"/>
    </source>
</evidence>
<evidence type="ECO:0000256" key="3">
    <source>
        <dbReference type="ARBA" id="ARBA00012453"/>
    </source>
</evidence>
<dbReference type="NCBIfam" id="TIGR00052">
    <property type="entry name" value="nudix-type nucleoside diphosphatase, YffH/AdpP family"/>
    <property type="match status" value="1"/>
</dbReference>
<dbReference type="GO" id="GO:0019693">
    <property type="term" value="P:ribose phosphate metabolic process"/>
    <property type="evidence" value="ECO:0007669"/>
    <property type="project" value="TreeGrafter"/>
</dbReference>
<feature type="binding site" evidence="13">
    <location>
        <position position="266"/>
    </location>
    <ligand>
        <name>Mg(2+)</name>
        <dbReference type="ChEBI" id="CHEBI:18420"/>
        <label>1</label>
    </ligand>
</feature>
<keyword evidence="6" id="KW-0378">Hydrolase</keyword>
<evidence type="ECO:0000256" key="8">
    <source>
        <dbReference type="ARBA" id="ARBA00025164"/>
    </source>
</evidence>
<comment type="cofactor">
    <cofactor evidence="1 13">
        <name>Mg(2+)</name>
        <dbReference type="ChEBI" id="CHEBI:18420"/>
    </cofactor>
</comment>
<accession>A0A844CQ60</accession>
<dbReference type="Proteomes" id="UP000564704">
    <property type="component" value="Unassembled WGS sequence"/>
</dbReference>
<evidence type="ECO:0000313" key="17">
    <source>
        <dbReference type="Proteomes" id="UP000564704"/>
    </source>
</evidence>
<dbReference type="GO" id="GO:0047631">
    <property type="term" value="F:ADP-ribose diphosphatase activity"/>
    <property type="evidence" value="ECO:0007669"/>
    <property type="project" value="UniProtKB-EC"/>
</dbReference>